<keyword evidence="2" id="KW-1185">Reference proteome</keyword>
<organism evidence="1 2">
    <name type="scientific">Racocetra persica</name>
    <dbReference type="NCBI Taxonomy" id="160502"/>
    <lineage>
        <taxon>Eukaryota</taxon>
        <taxon>Fungi</taxon>
        <taxon>Fungi incertae sedis</taxon>
        <taxon>Mucoromycota</taxon>
        <taxon>Glomeromycotina</taxon>
        <taxon>Glomeromycetes</taxon>
        <taxon>Diversisporales</taxon>
        <taxon>Gigasporaceae</taxon>
        <taxon>Racocetra</taxon>
    </lineage>
</organism>
<protein>
    <submittedName>
        <fullName evidence="1">24561_t:CDS:1</fullName>
    </submittedName>
</protein>
<gene>
    <name evidence="1" type="ORF">RPERSI_LOCUS16868</name>
</gene>
<accession>A0ACA9R3G6</accession>
<dbReference type="EMBL" id="CAJVQC010042328">
    <property type="protein sequence ID" value="CAG8775059.1"/>
    <property type="molecule type" value="Genomic_DNA"/>
</dbReference>
<dbReference type="Proteomes" id="UP000789920">
    <property type="component" value="Unassembled WGS sequence"/>
</dbReference>
<proteinExistence type="predicted"/>
<reference evidence="1" key="1">
    <citation type="submission" date="2021-06" db="EMBL/GenBank/DDBJ databases">
        <authorList>
            <person name="Kallberg Y."/>
            <person name="Tangrot J."/>
            <person name="Rosling A."/>
        </authorList>
    </citation>
    <scope>NUCLEOTIDE SEQUENCE</scope>
    <source>
        <strain evidence="1">MA461A</strain>
    </source>
</reference>
<evidence type="ECO:0000313" key="1">
    <source>
        <dbReference type="EMBL" id="CAG8775059.1"/>
    </source>
</evidence>
<name>A0ACA9R3G6_9GLOM</name>
<evidence type="ECO:0000313" key="2">
    <source>
        <dbReference type="Proteomes" id="UP000789920"/>
    </source>
</evidence>
<comment type="caution">
    <text evidence="1">The sequence shown here is derived from an EMBL/GenBank/DDBJ whole genome shotgun (WGS) entry which is preliminary data.</text>
</comment>
<feature type="non-terminal residue" evidence="1">
    <location>
        <position position="1"/>
    </location>
</feature>
<sequence length="85" mass="9910">YIYPIPHEMTIKEFFVKLTTEELSLDCNIDIINPEAIERVEISKAQDTTATQVSINYNIIEVTTSVEIYVHYRLKTENPNFNSEQ</sequence>